<protein>
    <recommendedName>
        <fullName evidence="1">(S)-ureidoglycine aminohydrolase cupin domain-containing protein</fullName>
    </recommendedName>
</protein>
<dbReference type="SUPFAM" id="SSF51182">
    <property type="entry name" value="RmlC-like cupins"/>
    <property type="match status" value="1"/>
</dbReference>
<name>A0A1X2BKL2_9MYCO</name>
<dbReference type="Gene3D" id="2.60.120.10">
    <property type="entry name" value="Jelly Rolls"/>
    <property type="match status" value="1"/>
</dbReference>
<dbReference type="EMBL" id="LQPR01000084">
    <property type="protein sequence ID" value="ORW64101.1"/>
    <property type="molecule type" value="Genomic_DNA"/>
</dbReference>
<keyword evidence="4" id="KW-1185">Reference proteome</keyword>
<dbReference type="RefSeq" id="WP_085258503.1">
    <property type="nucleotide sequence ID" value="NZ_AP022573.1"/>
</dbReference>
<reference evidence="2" key="3">
    <citation type="submission" date="2020-02" db="EMBL/GenBank/DDBJ databases">
        <authorList>
            <person name="Matsumoto Y."/>
            <person name="Motooka D."/>
            <person name="Nakamura S."/>
        </authorList>
    </citation>
    <scope>NUCLEOTIDE SEQUENCE</scope>
    <source>
        <strain evidence="2">JCM 13016</strain>
    </source>
</reference>
<dbReference type="STRING" id="220927.AWC23_25960"/>
<evidence type="ECO:0000313" key="4">
    <source>
        <dbReference type="Proteomes" id="UP000193387"/>
    </source>
</evidence>
<evidence type="ECO:0000313" key="2">
    <source>
        <dbReference type="EMBL" id="BBX62215.1"/>
    </source>
</evidence>
<dbReference type="InterPro" id="IPR008579">
    <property type="entry name" value="UGlyAH_Cupin_dom"/>
</dbReference>
<gene>
    <name evidence="3" type="ORF">AWC23_25960</name>
    <name evidence="2" type="ORF">MSAS_13890</name>
</gene>
<dbReference type="AlphaFoldDB" id="A0A1X2BKL2"/>
<reference evidence="3 4" key="1">
    <citation type="submission" date="2016-01" db="EMBL/GenBank/DDBJ databases">
        <title>The new phylogeny of the genus Mycobacterium.</title>
        <authorList>
            <person name="Tarcisio F."/>
            <person name="Conor M."/>
            <person name="Antonella G."/>
            <person name="Elisabetta G."/>
            <person name="Giulia F.S."/>
            <person name="Sara T."/>
            <person name="Anna F."/>
            <person name="Clotilde B."/>
            <person name="Roberto B."/>
            <person name="Veronica D.S."/>
            <person name="Fabio R."/>
            <person name="Monica P."/>
            <person name="Olivier J."/>
            <person name="Enrico T."/>
            <person name="Nicola S."/>
        </authorList>
    </citation>
    <scope>NUCLEOTIDE SEQUENCE [LARGE SCALE GENOMIC DNA]</scope>
    <source>
        <strain evidence="3 4">DSM 44616</strain>
    </source>
</reference>
<accession>A0A1X2BKL2</accession>
<dbReference type="OrthoDB" id="9799053at2"/>
<feature type="domain" description="(S)-ureidoglycine aminohydrolase cupin" evidence="1">
    <location>
        <begin position="35"/>
        <end position="106"/>
    </location>
</feature>
<dbReference type="InterPro" id="IPR014710">
    <property type="entry name" value="RmlC-like_jellyroll"/>
</dbReference>
<dbReference type="KEGG" id="msak:MSAS_13890"/>
<sequence length="114" mass="12234">MTQLLANVFAVDLEPESYVSVEDGTPVRTGAHFVSELAGAAVGVWGAEVGHIGAVTTDEIFVILEGRAEITFEDTKETITAGPGDVVRLFAGQRNSWKTIDPIRKVSFYVPPAE</sequence>
<proteinExistence type="predicted"/>
<evidence type="ECO:0000313" key="3">
    <source>
        <dbReference type="EMBL" id="ORW64101.1"/>
    </source>
</evidence>
<reference evidence="2" key="2">
    <citation type="journal article" date="2019" name="Emerg. Microbes Infect.">
        <title>Comprehensive subspecies identification of 175 nontuberculous mycobacteria species based on 7547 genomic profiles.</title>
        <authorList>
            <person name="Matsumoto Y."/>
            <person name="Kinjo T."/>
            <person name="Motooka D."/>
            <person name="Nabeya D."/>
            <person name="Jung N."/>
            <person name="Uechi K."/>
            <person name="Horii T."/>
            <person name="Iida T."/>
            <person name="Fujita J."/>
            <person name="Nakamura S."/>
        </authorList>
    </citation>
    <scope>NUCLEOTIDE SEQUENCE [LARGE SCALE GENOMIC DNA]</scope>
    <source>
        <strain evidence="2">JCM 13016</strain>
    </source>
</reference>
<dbReference type="InterPro" id="IPR011051">
    <property type="entry name" value="RmlC_Cupin_sf"/>
</dbReference>
<dbReference type="PANTHER" id="PTHR40943:SF1">
    <property type="entry name" value="CYTOPLASMIC PROTEIN"/>
    <property type="match status" value="1"/>
</dbReference>
<dbReference type="PANTHER" id="PTHR40943">
    <property type="entry name" value="CYTOPLASMIC PROTEIN-RELATED"/>
    <property type="match status" value="1"/>
</dbReference>
<evidence type="ECO:0000259" key="1">
    <source>
        <dbReference type="Pfam" id="PF05899"/>
    </source>
</evidence>
<dbReference type="Pfam" id="PF05899">
    <property type="entry name" value="Cupin_3"/>
    <property type="match status" value="1"/>
</dbReference>
<dbReference type="EMBL" id="AP022573">
    <property type="protein sequence ID" value="BBX62215.1"/>
    <property type="molecule type" value="Genomic_DNA"/>
</dbReference>
<dbReference type="Proteomes" id="UP000193387">
    <property type="component" value="Unassembled WGS sequence"/>
</dbReference>
<organism evidence="2">
    <name type="scientific">Mycobacterium saskatchewanense</name>
    <dbReference type="NCBI Taxonomy" id="220927"/>
    <lineage>
        <taxon>Bacteria</taxon>
        <taxon>Bacillati</taxon>
        <taxon>Actinomycetota</taxon>
        <taxon>Actinomycetes</taxon>
        <taxon>Mycobacteriales</taxon>
        <taxon>Mycobacteriaceae</taxon>
        <taxon>Mycobacterium</taxon>
        <taxon>Mycobacterium simiae complex</taxon>
    </lineage>
</organism>